<dbReference type="AlphaFoldDB" id="A0A4Y2HRJ4"/>
<evidence type="ECO:0000313" key="2">
    <source>
        <dbReference type="EMBL" id="GBM67868.1"/>
    </source>
</evidence>
<gene>
    <name evidence="2" type="ORF">AVEN_71197_1</name>
</gene>
<evidence type="ECO:0000313" key="3">
    <source>
        <dbReference type="Proteomes" id="UP000499080"/>
    </source>
</evidence>
<name>A0A4Y2HRJ4_ARAVE</name>
<proteinExistence type="predicted"/>
<keyword evidence="3" id="KW-1185">Reference proteome</keyword>
<comment type="caution">
    <text evidence="2">The sequence shown here is derived from an EMBL/GenBank/DDBJ whole genome shotgun (WGS) entry which is preliminary data.</text>
</comment>
<sequence length="135" mass="15702">MLGTLVLPVPTIPLLAKHPFNWQQNFPEGPLRPREGPRPLTANVNARNIGRLPRDLSKGRRPLSVRKRADDEWHMQVVGEPPRPSNAETLSFALLRRETRKMDLMDIKHLMAPRIDRWLTIVECDGMTEWNRHFN</sequence>
<dbReference type="Proteomes" id="UP000499080">
    <property type="component" value="Unassembled WGS sequence"/>
</dbReference>
<feature type="region of interest" description="Disordered" evidence="1">
    <location>
        <begin position="27"/>
        <end position="67"/>
    </location>
</feature>
<dbReference type="EMBL" id="BGPR01002109">
    <property type="protein sequence ID" value="GBM67868.1"/>
    <property type="molecule type" value="Genomic_DNA"/>
</dbReference>
<evidence type="ECO:0000256" key="1">
    <source>
        <dbReference type="SAM" id="MobiDB-lite"/>
    </source>
</evidence>
<reference evidence="2 3" key="1">
    <citation type="journal article" date="2019" name="Sci. Rep.">
        <title>Orb-weaving spider Araneus ventricosus genome elucidates the spidroin gene catalogue.</title>
        <authorList>
            <person name="Kono N."/>
            <person name="Nakamura H."/>
            <person name="Ohtoshi R."/>
            <person name="Moran D.A.P."/>
            <person name="Shinohara A."/>
            <person name="Yoshida Y."/>
            <person name="Fujiwara M."/>
            <person name="Mori M."/>
            <person name="Tomita M."/>
            <person name="Arakawa K."/>
        </authorList>
    </citation>
    <scope>NUCLEOTIDE SEQUENCE [LARGE SCALE GENOMIC DNA]</scope>
</reference>
<organism evidence="2 3">
    <name type="scientific">Araneus ventricosus</name>
    <name type="common">Orbweaver spider</name>
    <name type="synonym">Epeira ventricosa</name>
    <dbReference type="NCBI Taxonomy" id="182803"/>
    <lineage>
        <taxon>Eukaryota</taxon>
        <taxon>Metazoa</taxon>
        <taxon>Ecdysozoa</taxon>
        <taxon>Arthropoda</taxon>
        <taxon>Chelicerata</taxon>
        <taxon>Arachnida</taxon>
        <taxon>Araneae</taxon>
        <taxon>Araneomorphae</taxon>
        <taxon>Entelegynae</taxon>
        <taxon>Araneoidea</taxon>
        <taxon>Araneidae</taxon>
        <taxon>Araneus</taxon>
    </lineage>
</organism>
<accession>A0A4Y2HRJ4</accession>
<protein>
    <submittedName>
        <fullName evidence="2">Uncharacterized protein</fullName>
    </submittedName>
</protein>